<evidence type="ECO:0000256" key="6">
    <source>
        <dbReference type="PROSITE-ProRule" id="PRU00169"/>
    </source>
</evidence>
<dbReference type="PRINTS" id="PR00344">
    <property type="entry name" value="BCTRLSENSOR"/>
</dbReference>
<proteinExistence type="predicted"/>
<dbReference type="InterPro" id="IPR011006">
    <property type="entry name" value="CheY-like_superfamily"/>
</dbReference>
<dbReference type="Gene3D" id="3.30.565.10">
    <property type="entry name" value="Histidine kinase-like ATPase, C-terminal domain"/>
    <property type="match status" value="1"/>
</dbReference>
<evidence type="ECO:0000259" key="9">
    <source>
        <dbReference type="PROSITE" id="PS50109"/>
    </source>
</evidence>
<evidence type="ECO:0000313" key="12">
    <source>
        <dbReference type="Proteomes" id="UP001465331"/>
    </source>
</evidence>
<feature type="domain" description="Response regulatory" evidence="10">
    <location>
        <begin position="470"/>
        <end position="587"/>
    </location>
</feature>
<dbReference type="GO" id="GO:0005524">
    <property type="term" value="F:ATP binding"/>
    <property type="evidence" value="ECO:0007669"/>
    <property type="project" value="UniProtKB-KW"/>
</dbReference>
<keyword evidence="5" id="KW-0418">Kinase</keyword>
<evidence type="ECO:0000256" key="1">
    <source>
        <dbReference type="ARBA" id="ARBA00000085"/>
    </source>
</evidence>
<accession>A0ABV2AA72</accession>
<comment type="caution">
    <text evidence="11">The sequence shown here is derived from an EMBL/GenBank/DDBJ whole genome shotgun (WGS) entry which is preliminary data.</text>
</comment>
<sequence length="588" mass="64434">MRRALAIQADIQTLHSLIAEAAMAVRGYLLTGRDDFLNPYRHAQQALPATLDSLRRHVRDPVVMASLRHIDELWQRKQESLEELRIEGRSLPPADLQAHLIGSKGVLDELRTEIQITYARETELVREYSAAARRAFLRNLWVDFVTSALVLASGLGAFLLLFSGVVQRVKLLVVNAERLSRGEALETLPNGRDELGLLAERLQNASVLLARRADEARAASLAKTQFLSRTSHELRTPLNAILGFAQLLETDLRGSPHSPQLEHILVAGRHLLTLIDEVLDIARIESGDLKLSLAPQSLHELAQEATDLVTPFAQRQGIVLHLVPPFADVAALADRQRLRQVLINLLSNAIKYNRPGGEVFLGVRLESDQVWISIRDTGIGIRPELLPRLFAPFERLDAEHAGVEGTGLGLAVSRQLMRCMGGDIEVQSTPGVGSVFSLRLARARRAADAPPAATSAAPATNTSQPNDMRPVLVIEDNASNLALMQALIARRPQWRMVAARDGEAGLREARAEPPALILLDLNLSGRSGESVLAELRADPAFRETPVVVVSADALPETIERLRAAGANDYLTKPLEVARFLALLDRIAA</sequence>
<dbReference type="CDD" id="cd00082">
    <property type="entry name" value="HisKA"/>
    <property type="match status" value="1"/>
</dbReference>
<dbReference type="InterPro" id="IPR007891">
    <property type="entry name" value="CHASE3"/>
</dbReference>
<evidence type="ECO:0000256" key="3">
    <source>
        <dbReference type="ARBA" id="ARBA00022553"/>
    </source>
</evidence>
<dbReference type="SUPFAM" id="SSF55874">
    <property type="entry name" value="ATPase domain of HSP90 chaperone/DNA topoisomerase II/histidine kinase"/>
    <property type="match status" value="1"/>
</dbReference>
<feature type="domain" description="Histidine kinase" evidence="9">
    <location>
        <begin position="229"/>
        <end position="444"/>
    </location>
</feature>
<dbReference type="CDD" id="cd16922">
    <property type="entry name" value="HATPase_EvgS-ArcB-TorS-like"/>
    <property type="match status" value="1"/>
</dbReference>
<evidence type="ECO:0000256" key="5">
    <source>
        <dbReference type="ARBA" id="ARBA00022777"/>
    </source>
</evidence>
<dbReference type="SMART" id="SM00448">
    <property type="entry name" value="REC"/>
    <property type="match status" value="1"/>
</dbReference>
<feature type="modified residue" description="4-aspartylphosphate" evidence="6">
    <location>
        <position position="520"/>
    </location>
</feature>
<feature type="compositionally biased region" description="Low complexity" evidence="7">
    <location>
        <begin position="448"/>
        <end position="462"/>
    </location>
</feature>
<gene>
    <name evidence="11" type="ORF">ABSH63_06430</name>
</gene>
<evidence type="ECO:0000256" key="8">
    <source>
        <dbReference type="SAM" id="Phobius"/>
    </source>
</evidence>
<keyword evidence="3 6" id="KW-0597">Phosphoprotein</keyword>
<feature type="transmembrane region" description="Helical" evidence="8">
    <location>
        <begin position="140"/>
        <end position="162"/>
    </location>
</feature>
<dbReference type="InterPro" id="IPR005467">
    <property type="entry name" value="His_kinase_dom"/>
</dbReference>
<feature type="region of interest" description="Disordered" evidence="7">
    <location>
        <begin position="447"/>
        <end position="467"/>
    </location>
</feature>
<dbReference type="SMART" id="SM00387">
    <property type="entry name" value="HATPase_c"/>
    <property type="match status" value="1"/>
</dbReference>
<dbReference type="PANTHER" id="PTHR43047">
    <property type="entry name" value="TWO-COMPONENT HISTIDINE PROTEIN KINASE"/>
    <property type="match status" value="1"/>
</dbReference>
<evidence type="ECO:0000256" key="7">
    <source>
        <dbReference type="SAM" id="MobiDB-lite"/>
    </source>
</evidence>
<name>A0ABV2AA72_9GAMM</name>
<organism evidence="11 12">
    <name type="scientific">Sinimarinibacterium thermocellulolyticum</name>
    <dbReference type="NCBI Taxonomy" id="3170016"/>
    <lineage>
        <taxon>Bacteria</taxon>
        <taxon>Pseudomonadati</taxon>
        <taxon>Pseudomonadota</taxon>
        <taxon>Gammaproteobacteria</taxon>
        <taxon>Nevskiales</taxon>
        <taxon>Nevskiaceae</taxon>
        <taxon>Sinimarinibacterium</taxon>
    </lineage>
</organism>
<dbReference type="SUPFAM" id="SSF47384">
    <property type="entry name" value="Homodimeric domain of signal transducing histidine kinase"/>
    <property type="match status" value="1"/>
</dbReference>
<dbReference type="InterPro" id="IPR003661">
    <property type="entry name" value="HisK_dim/P_dom"/>
</dbReference>
<dbReference type="PROSITE" id="PS50109">
    <property type="entry name" value="HIS_KIN"/>
    <property type="match status" value="1"/>
</dbReference>
<dbReference type="InterPro" id="IPR004358">
    <property type="entry name" value="Sig_transdc_His_kin-like_C"/>
</dbReference>
<comment type="catalytic activity">
    <reaction evidence="1">
        <text>ATP + protein L-histidine = ADP + protein N-phospho-L-histidine.</text>
        <dbReference type="EC" id="2.7.13.3"/>
    </reaction>
</comment>
<dbReference type="Gene3D" id="1.10.287.130">
    <property type="match status" value="1"/>
</dbReference>
<dbReference type="Gene3D" id="3.40.50.2300">
    <property type="match status" value="1"/>
</dbReference>
<dbReference type="PROSITE" id="PS50110">
    <property type="entry name" value="RESPONSE_REGULATORY"/>
    <property type="match status" value="1"/>
</dbReference>
<dbReference type="Pfam" id="PF00072">
    <property type="entry name" value="Response_reg"/>
    <property type="match status" value="1"/>
</dbReference>
<evidence type="ECO:0000256" key="4">
    <source>
        <dbReference type="ARBA" id="ARBA00022679"/>
    </source>
</evidence>
<protein>
    <recommendedName>
        <fullName evidence="2">histidine kinase</fullName>
        <ecNumber evidence="2">2.7.13.3</ecNumber>
    </recommendedName>
</protein>
<dbReference type="InterPro" id="IPR036890">
    <property type="entry name" value="HATPase_C_sf"/>
</dbReference>
<dbReference type="Proteomes" id="UP001465331">
    <property type="component" value="Unassembled WGS sequence"/>
</dbReference>
<dbReference type="PANTHER" id="PTHR43047:SF72">
    <property type="entry name" value="OSMOSENSING HISTIDINE PROTEIN KINASE SLN1"/>
    <property type="match status" value="1"/>
</dbReference>
<dbReference type="InterPro" id="IPR003594">
    <property type="entry name" value="HATPase_dom"/>
</dbReference>
<keyword evidence="11" id="KW-0547">Nucleotide-binding</keyword>
<dbReference type="SUPFAM" id="SSF52172">
    <property type="entry name" value="CheY-like"/>
    <property type="match status" value="1"/>
</dbReference>
<keyword evidence="8" id="KW-0472">Membrane</keyword>
<dbReference type="Pfam" id="PF02518">
    <property type="entry name" value="HATPase_c"/>
    <property type="match status" value="1"/>
</dbReference>
<keyword evidence="12" id="KW-1185">Reference proteome</keyword>
<dbReference type="InterPro" id="IPR001789">
    <property type="entry name" value="Sig_transdc_resp-reg_receiver"/>
</dbReference>
<dbReference type="InterPro" id="IPR036097">
    <property type="entry name" value="HisK_dim/P_sf"/>
</dbReference>
<reference evidence="11 12" key="1">
    <citation type="submission" date="2024-06" db="EMBL/GenBank/DDBJ databases">
        <authorList>
            <person name="Li Z."/>
            <person name="Jiang Y."/>
        </authorList>
    </citation>
    <scope>NUCLEOTIDE SEQUENCE [LARGE SCALE GENOMIC DNA]</scope>
    <source>
        <strain evidence="11 12">HSW-8</strain>
    </source>
</reference>
<dbReference type="Pfam" id="PF05227">
    <property type="entry name" value="CHASE3"/>
    <property type="match status" value="1"/>
</dbReference>
<dbReference type="RefSeq" id="WP_352888426.1">
    <property type="nucleotide sequence ID" value="NZ_JBEPIJ010000005.1"/>
</dbReference>
<dbReference type="EC" id="2.7.13.3" evidence="2"/>
<dbReference type="Pfam" id="PF00512">
    <property type="entry name" value="HisKA"/>
    <property type="match status" value="1"/>
</dbReference>
<keyword evidence="11" id="KW-0067">ATP-binding</keyword>
<dbReference type="SMART" id="SM00388">
    <property type="entry name" value="HisKA"/>
    <property type="match status" value="1"/>
</dbReference>
<evidence type="ECO:0000256" key="2">
    <source>
        <dbReference type="ARBA" id="ARBA00012438"/>
    </source>
</evidence>
<evidence type="ECO:0000259" key="10">
    <source>
        <dbReference type="PROSITE" id="PS50110"/>
    </source>
</evidence>
<keyword evidence="8" id="KW-0812">Transmembrane</keyword>
<keyword evidence="8" id="KW-1133">Transmembrane helix</keyword>
<evidence type="ECO:0000313" key="11">
    <source>
        <dbReference type="EMBL" id="MES0873640.1"/>
    </source>
</evidence>
<dbReference type="EMBL" id="JBEPIJ010000005">
    <property type="protein sequence ID" value="MES0873640.1"/>
    <property type="molecule type" value="Genomic_DNA"/>
</dbReference>
<keyword evidence="4" id="KW-0808">Transferase</keyword>